<dbReference type="RefSeq" id="WP_014811050.1">
    <property type="nucleotide sequence ID" value="NC_018025.1"/>
</dbReference>
<organism evidence="2 3">
    <name type="scientific">Desulfomonile tiedjei (strain ATCC 49306 / DSM 6799 / DCB-1)</name>
    <dbReference type="NCBI Taxonomy" id="706587"/>
    <lineage>
        <taxon>Bacteria</taxon>
        <taxon>Pseudomonadati</taxon>
        <taxon>Thermodesulfobacteriota</taxon>
        <taxon>Desulfomonilia</taxon>
        <taxon>Desulfomonilales</taxon>
        <taxon>Desulfomonilaceae</taxon>
        <taxon>Desulfomonile</taxon>
    </lineage>
</organism>
<dbReference type="HOGENOM" id="CLU_526480_0_0_7"/>
<evidence type="ECO:0000259" key="1">
    <source>
        <dbReference type="Pfam" id="PF06114"/>
    </source>
</evidence>
<keyword evidence="3" id="KW-1185">Reference proteome</keyword>
<sequence>MPNNIFVGKKEDFALNIVFEPDPDAGQSTTEEESLSWGSLEIWVHGKNLCSHVEESELVSSVHWYLLPFIDWLARNWNPLLHEERLPNWNAGDDAWQSLFKTRFPPISYEKDAENEWNMRWQEWQYRHSLRSCRSGGMFPDVVIRRWRDMVEVSWNNESLPGIPEEIMFIYSHGFVRLDPEKVAPPLYEVLQKTIQYLTEQLPDSERLLRTRQIIDAVKNSSKNERLAWLAGLGFSAQGIERWRKITQLVRKAPKKIAEYLLEVTDDDLVLKGSCHAALMFGSASPTLTDTDLEILAEKLIELYSPNSEGSKLQDLVANEPILLDKQPAWELGYDLAEQVIEYFSLEENDADSINISAILNALGIRQEKIELSDKKIRGVSIAGPYHQPSILINCSDSRNDTFPGERFTLAHELCHILFDRSYGKKLAMASDGWAPLQIEKRANAFAAMLLMPSKLVHRAIAALTVPLASERAVHEVRKRLETSFDGTLEHLKNLGWLDQLTAEQIAETRKERFSNQEAKCSGFLDS</sequence>
<dbReference type="Pfam" id="PF06114">
    <property type="entry name" value="Peptidase_M78"/>
    <property type="match status" value="1"/>
</dbReference>
<dbReference type="InterPro" id="IPR052345">
    <property type="entry name" value="Rad_response_metalloprotease"/>
</dbReference>
<dbReference type="PANTHER" id="PTHR43236:SF1">
    <property type="entry name" value="BLL7220 PROTEIN"/>
    <property type="match status" value="1"/>
</dbReference>
<dbReference type="Proteomes" id="UP000006055">
    <property type="component" value="Chromosome"/>
</dbReference>
<reference evidence="3" key="1">
    <citation type="submission" date="2012-06" db="EMBL/GenBank/DDBJ databases">
        <title>Complete sequence of chromosome of Desulfomonile tiedjei DSM 6799.</title>
        <authorList>
            <person name="Lucas S."/>
            <person name="Copeland A."/>
            <person name="Lapidus A."/>
            <person name="Glavina del Rio T."/>
            <person name="Dalin E."/>
            <person name="Tice H."/>
            <person name="Bruce D."/>
            <person name="Goodwin L."/>
            <person name="Pitluck S."/>
            <person name="Peters L."/>
            <person name="Ovchinnikova G."/>
            <person name="Zeytun A."/>
            <person name="Lu M."/>
            <person name="Kyrpides N."/>
            <person name="Mavromatis K."/>
            <person name="Ivanova N."/>
            <person name="Brettin T."/>
            <person name="Detter J.C."/>
            <person name="Han C."/>
            <person name="Larimer F."/>
            <person name="Land M."/>
            <person name="Hauser L."/>
            <person name="Markowitz V."/>
            <person name="Cheng J.-F."/>
            <person name="Hugenholtz P."/>
            <person name="Woyke T."/>
            <person name="Wu D."/>
            <person name="Spring S."/>
            <person name="Schroeder M."/>
            <person name="Brambilla E."/>
            <person name="Klenk H.-P."/>
            <person name="Eisen J.A."/>
        </authorList>
    </citation>
    <scope>NUCLEOTIDE SEQUENCE [LARGE SCALE GENOMIC DNA]</scope>
    <source>
        <strain evidence="3">ATCC 49306 / DSM 6799 / DCB-1</strain>
    </source>
</reference>
<dbReference type="InterPro" id="IPR010359">
    <property type="entry name" value="IrrE_HExxH"/>
</dbReference>
<protein>
    <submittedName>
        <fullName evidence="2">Putative Zn peptidase</fullName>
    </submittedName>
</protein>
<dbReference type="OrthoDB" id="5497105at2"/>
<proteinExistence type="predicted"/>
<evidence type="ECO:0000313" key="2">
    <source>
        <dbReference type="EMBL" id="AFM25916.1"/>
    </source>
</evidence>
<evidence type="ECO:0000313" key="3">
    <source>
        <dbReference type="Proteomes" id="UP000006055"/>
    </source>
</evidence>
<gene>
    <name evidence="2" type="ordered locus">Desti_3257</name>
</gene>
<dbReference type="Gene3D" id="1.10.10.2910">
    <property type="match status" value="1"/>
</dbReference>
<dbReference type="KEGG" id="dti:Desti_3257"/>
<dbReference type="EMBL" id="CP003360">
    <property type="protein sequence ID" value="AFM25916.1"/>
    <property type="molecule type" value="Genomic_DNA"/>
</dbReference>
<feature type="domain" description="IrrE N-terminal-like" evidence="1">
    <location>
        <begin position="363"/>
        <end position="465"/>
    </location>
</feature>
<name>I4C8M5_DESTA</name>
<accession>I4C8M5</accession>
<dbReference type="AlphaFoldDB" id="I4C8M5"/>
<dbReference type="eggNOG" id="COG2856">
    <property type="taxonomic scope" value="Bacteria"/>
</dbReference>
<dbReference type="PANTHER" id="PTHR43236">
    <property type="entry name" value="ANTITOXIN HIGA1"/>
    <property type="match status" value="1"/>
</dbReference>